<name>A0A9D4LJA0_DREPO</name>
<accession>A0A9D4LJA0</accession>
<evidence type="ECO:0000313" key="1">
    <source>
        <dbReference type="EMBL" id="KAH3858447.1"/>
    </source>
</evidence>
<protein>
    <submittedName>
        <fullName evidence="1">Uncharacterized protein</fullName>
    </submittedName>
</protein>
<dbReference type="EMBL" id="JAIWYP010000003">
    <property type="protein sequence ID" value="KAH3858447.1"/>
    <property type="molecule type" value="Genomic_DNA"/>
</dbReference>
<reference evidence="1" key="1">
    <citation type="journal article" date="2019" name="bioRxiv">
        <title>The Genome of the Zebra Mussel, Dreissena polymorpha: A Resource for Invasive Species Research.</title>
        <authorList>
            <person name="McCartney M.A."/>
            <person name="Auch B."/>
            <person name="Kono T."/>
            <person name="Mallez S."/>
            <person name="Zhang Y."/>
            <person name="Obille A."/>
            <person name="Becker A."/>
            <person name="Abrahante J.E."/>
            <person name="Garbe J."/>
            <person name="Badalamenti J.P."/>
            <person name="Herman A."/>
            <person name="Mangelson H."/>
            <person name="Liachko I."/>
            <person name="Sullivan S."/>
            <person name="Sone E.D."/>
            <person name="Koren S."/>
            <person name="Silverstein K.A.T."/>
            <person name="Beckman K.B."/>
            <person name="Gohl D.M."/>
        </authorList>
    </citation>
    <scope>NUCLEOTIDE SEQUENCE</scope>
    <source>
        <strain evidence="1">Duluth1</strain>
        <tissue evidence="1">Whole animal</tissue>
    </source>
</reference>
<proteinExistence type="predicted"/>
<evidence type="ECO:0000313" key="2">
    <source>
        <dbReference type="Proteomes" id="UP000828390"/>
    </source>
</evidence>
<organism evidence="1 2">
    <name type="scientific">Dreissena polymorpha</name>
    <name type="common">Zebra mussel</name>
    <name type="synonym">Mytilus polymorpha</name>
    <dbReference type="NCBI Taxonomy" id="45954"/>
    <lineage>
        <taxon>Eukaryota</taxon>
        <taxon>Metazoa</taxon>
        <taxon>Spiralia</taxon>
        <taxon>Lophotrochozoa</taxon>
        <taxon>Mollusca</taxon>
        <taxon>Bivalvia</taxon>
        <taxon>Autobranchia</taxon>
        <taxon>Heteroconchia</taxon>
        <taxon>Euheterodonta</taxon>
        <taxon>Imparidentia</taxon>
        <taxon>Neoheterodontei</taxon>
        <taxon>Myida</taxon>
        <taxon>Dreissenoidea</taxon>
        <taxon>Dreissenidae</taxon>
        <taxon>Dreissena</taxon>
    </lineage>
</organism>
<gene>
    <name evidence="1" type="ORF">DPMN_101070</name>
</gene>
<dbReference type="AlphaFoldDB" id="A0A9D4LJA0"/>
<reference evidence="1" key="2">
    <citation type="submission" date="2020-11" db="EMBL/GenBank/DDBJ databases">
        <authorList>
            <person name="McCartney M.A."/>
            <person name="Auch B."/>
            <person name="Kono T."/>
            <person name="Mallez S."/>
            <person name="Becker A."/>
            <person name="Gohl D.M."/>
            <person name="Silverstein K.A.T."/>
            <person name="Koren S."/>
            <person name="Bechman K.B."/>
            <person name="Herman A."/>
            <person name="Abrahante J.E."/>
            <person name="Garbe J."/>
        </authorList>
    </citation>
    <scope>NUCLEOTIDE SEQUENCE</scope>
    <source>
        <strain evidence="1">Duluth1</strain>
        <tissue evidence="1">Whole animal</tissue>
    </source>
</reference>
<dbReference type="Proteomes" id="UP000828390">
    <property type="component" value="Unassembled WGS sequence"/>
</dbReference>
<comment type="caution">
    <text evidence="1">The sequence shown here is derived from an EMBL/GenBank/DDBJ whole genome shotgun (WGS) entry which is preliminary data.</text>
</comment>
<keyword evidence="2" id="KW-1185">Reference proteome</keyword>
<sequence>MRDEQLEHRCNYIDSSVTSGGLAPLLEVSKRAFRPGSSDATEAGPPAIESAVFKDEYYIYEQDHRFTNYYFIYEQGQKDIIV</sequence>